<evidence type="ECO:0000313" key="5">
    <source>
        <dbReference type="EMBL" id="KAH7554573.1"/>
    </source>
</evidence>
<feature type="domain" description="EF-hand" evidence="4">
    <location>
        <begin position="127"/>
        <end position="161"/>
    </location>
</feature>
<feature type="domain" description="EF-hand" evidence="4">
    <location>
        <begin position="89"/>
        <end position="124"/>
    </location>
</feature>
<protein>
    <recommendedName>
        <fullName evidence="4">EF-hand domain-containing protein</fullName>
    </recommendedName>
</protein>
<dbReference type="SUPFAM" id="SSF47473">
    <property type="entry name" value="EF-hand"/>
    <property type="match status" value="1"/>
</dbReference>
<reference evidence="5 6" key="1">
    <citation type="submission" date="2021-02" db="EMBL/GenBank/DDBJ databases">
        <title>Plant Genome Project.</title>
        <authorList>
            <person name="Zhang R.-G."/>
        </authorList>
    </citation>
    <scope>NUCLEOTIDE SEQUENCE [LARGE SCALE GENOMIC DNA]</scope>
    <source>
        <tissue evidence="5">Leaves</tissue>
    </source>
</reference>
<proteinExistence type="predicted"/>
<keyword evidence="3" id="KW-0106">Calcium</keyword>
<dbReference type="SMART" id="SM00054">
    <property type="entry name" value="EFh"/>
    <property type="match status" value="2"/>
</dbReference>
<dbReference type="PANTHER" id="PTHR10891">
    <property type="entry name" value="EF-HAND CALCIUM-BINDING DOMAIN CONTAINING PROTEIN"/>
    <property type="match status" value="1"/>
</dbReference>
<comment type="caution">
    <text evidence="5">The sequence shown here is derived from an EMBL/GenBank/DDBJ whole genome shotgun (WGS) entry which is preliminary data.</text>
</comment>
<keyword evidence="2" id="KW-0677">Repeat</keyword>
<evidence type="ECO:0000256" key="1">
    <source>
        <dbReference type="ARBA" id="ARBA00022723"/>
    </source>
</evidence>
<evidence type="ECO:0000256" key="3">
    <source>
        <dbReference type="ARBA" id="ARBA00022837"/>
    </source>
</evidence>
<evidence type="ECO:0000256" key="2">
    <source>
        <dbReference type="ARBA" id="ARBA00022737"/>
    </source>
</evidence>
<dbReference type="PROSITE" id="PS00018">
    <property type="entry name" value="EF_HAND_1"/>
    <property type="match status" value="2"/>
</dbReference>
<keyword evidence="6" id="KW-1185">Reference proteome</keyword>
<dbReference type="InterPro" id="IPR039647">
    <property type="entry name" value="EF_hand_pair_protein_CML-like"/>
</dbReference>
<dbReference type="InterPro" id="IPR018247">
    <property type="entry name" value="EF_Hand_1_Ca_BS"/>
</dbReference>
<dbReference type="Proteomes" id="UP000827721">
    <property type="component" value="Unassembled WGS sequence"/>
</dbReference>
<dbReference type="InterPro" id="IPR002048">
    <property type="entry name" value="EF_hand_dom"/>
</dbReference>
<dbReference type="Gene3D" id="1.10.238.10">
    <property type="entry name" value="EF-hand"/>
    <property type="match status" value="1"/>
</dbReference>
<dbReference type="PROSITE" id="PS50222">
    <property type="entry name" value="EF_HAND_2"/>
    <property type="match status" value="2"/>
</dbReference>
<dbReference type="CDD" id="cd00051">
    <property type="entry name" value="EFh"/>
    <property type="match status" value="1"/>
</dbReference>
<name>A0ABQ8HDI6_9ROSI</name>
<dbReference type="EMBL" id="JAFEMO010000012">
    <property type="protein sequence ID" value="KAH7554573.1"/>
    <property type="molecule type" value="Genomic_DNA"/>
</dbReference>
<evidence type="ECO:0000259" key="4">
    <source>
        <dbReference type="PROSITE" id="PS50222"/>
    </source>
</evidence>
<gene>
    <name evidence="5" type="ORF">JRO89_XS12G0238000</name>
</gene>
<accession>A0ABQ8HDI6</accession>
<dbReference type="Pfam" id="PF13499">
    <property type="entry name" value="EF-hand_7"/>
    <property type="match status" value="1"/>
</dbReference>
<sequence>MHGFCLRCWSSLRFQLDSANSEIWDEKKQDFEVCNQQSCFNEKKDDGIISREEVEMVMGELSLFCNPEGEDLPQRFYSNELSQLFEEEPSLAEVKEAFDVFDENKDGFIDAGELQRVLQILGLKEGFELGNCTKMIKKFDENGDGRIDFNEFIKFMESTCF</sequence>
<evidence type="ECO:0000313" key="6">
    <source>
        <dbReference type="Proteomes" id="UP000827721"/>
    </source>
</evidence>
<organism evidence="5 6">
    <name type="scientific">Xanthoceras sorbifolium</name>
    <dbReference type="NCBI Taxonomy" id="99658"/>
    <lineage>
        <taxon>Eukaryota</taxon>
        <taxon>Viridiplantae</taxon>
        <taxon>Streptophyta</taxon>
        <taxon>Embryophyta</taxon>
        <taxon>Tracheophyta</taxon>
        <taxon>Spermatophyta</taxon>
        <taxon>Magnoliopsida</taxon>
        <taxon>eudicotyledons</taxon>
        <taxon>Gunneridae</taxon>
        <taxon>Pentapetalae</taxon>
        <taxon>rosids</taxon>
        <taxon>malvids</taxon>
        <taxon>Sapindales</taxon>
        <taxon>Sapindaceae</taxon>
        <taxon>Xanthoceroideae</taxon>
        <taxon>Xanthoceras</taxon>
    </lineage>
</organism>
<keyword evidence="1" id="KW-0479">Metal-binding</keyword>
<dbReference type="InterPro" id="IPR011992">
    <property type="entry name" value="EF-hand-dom_pair"/>
</dbReference>